<name>A0A9P1GDG7_9DINO</name>
<reference evidence="1" key="1">
    <citation type="submission" date="2022-10" db="EMBL/GenBank/DDBJ databases">
        <authorList>
            <person name="Chen Y."/>
            <person name="Dougan E. K."/>
            <person name="Chan C."/>
            <person name="Rhodes N."/>
            <person name="Thang M."/>
        </authorList>
    </citation>
    <scope>NUCLEOTIDE SEQUENCE</scope>
</reference>
<comment type="caution">
    <text evidence="1">The sequence shown here is derived from an EMBL/GenBank/DDBJ whole genome shotgun (WGS) entry which is preliminary data.</text>
</comment>
<evidence type="ECO:0000313" key="3">
    <source>
        <dbReference type="Proteomes" id="UP001152797"/>
    </source>
</evidence>
<dbReference type="EMBL" id="CAMXCT010004423">
    <property type="protein sequence ID" value="CAI4008938.1"/>
    <property type="molecule type" value="Genomic_DNA"/>
</dbReference>
<evidence type="ECO:0000313" key="1">
    <source>
        <dbReference type="EMBL" id="CAI4008938.1"/>
    </source>
</evidence>
<keyword evidence="3" id="KW-1185">Reference proteome</keyword>
<dbReference type="EMBL" id="CAMXCT030004423">
    <property type="protein sequence ID" value="CAL4796250.1"/>
    <property type="molecule type" value="Genomic_DNA"/>
</dbReference>
<organism evidence="1">
    <name type="scientific">Cladocopium goreaui</name>
    <dbReference type="NCBI Taxonomy" id="2562237"/>
    <lineage>
        <taxon>Eukaryota</taxon>
        <taxon>Sar</taxon>
        <taxon>Alveolata</taxon>
        <taxon>Dinophyceae</taxon>
        <taxon>Suessiales</taxon>
        <taxon>Symbiodiniaceae</taxon>
        <taxon>Cladocopium</taxon>
    </lineage>
</organism>
<sequence>MGSPKFSGGLVPYSQHRSVFGSWDFWFANGFHGASQSTAHRFFFFRLRPIKDQTIGLLKSDLDLWKLFDELGIEVHYAQPSPSRVLKGDAREGISAKKVAMSAVLDKYYGDSVKAISTAVNFSDFCWKWLVDVSMT</sequence>
<accession>A0A9P1GDG7</accession>
<evidence type="ECO:0000313" key="2">
    <source>
        <dbReference type="EMBL" id="CAL1162313.1"/>
    </source>
</evidence>
<proteinExistence type="predicted"/>
<dbReference type="Proteomes" id="UP001152797">
    <property type="component" value="Unassembled WGS sequence"/>
</dbReference>
<dbReference type="AlphaFoldDB" id="A0A9P1GDG7"/>
<dbReference type="EMBL" id="CAMXCT020004423">
    <property type="protein sequence ID" value="CAL1162313.1"/>
    <property type="molecule type" value="Genomic_DNA"/>
</dbReference>
<reference evidence="2" key="2">
    <citation type="submission" date="2024-04" db="EMBL/GenBank/DDBJ databases">
        <authorList>
            <person name="Chen Y."/>
            <person name="Shah S."/>
            <person name="Dougan E. K."/>
            <person name="Thang M."/>
            <person name="Chan C."/>
        </authorList>
    </citation>
    <scope>NUCLEOTIDE SEQUENCE [LARGE SCALE GENOMIC DNA]</scope>
</reference>
<gene>
    <name evidence="1" type="ORF">C1SCF055_LOCUS34328</name>
</gene>
<protein>
    <submittedName>
        <fullName evidence="1">Uncharacterized protein</fullName>
    </submittedName>
</protein>